<evidence type="ECO:0000256" key="2">
    <source>
        <dbReference type="SAM" id="MobiDB-lite"/>
    </source>
</evidence>
<reference evidence="4" key="1">
    <citation type="submission" date="2021-02" db="EMBL/GenBank/DDBJ databases">
        <authorList>
            <person name="Dougan E. K."/>
            <person name="Rhodes N."/>
            <person name="Thang M."/>
            <person name="Chan C."/>
        </authorList>
    </citation>
    <scope>NUCLEOTIDE SEQUENCE</scope>
</reference>
<dbReference type="PROSITE" id="PS50287">
    <property type="entry name" value="SRCR_2"/>
    <property type="match status" value="1"/>
</dbReference>
<evidence type="ECO:0000256" key="1">
    <source>
        <dbReference type="ARBA" id="ARBA00023157"/>
    </source>
</evidence>
<evidence type="ECO:0000259" key="3">
    <source>
        <dbReference type="PROSITE" id="PS50287"/>
    </source>
</evidence>
<dbReference type="InterPro" id="IPR036772">
    <property type="entry name" value="SRCR-like_dom_sf"/>
</dbReference>
<dbReference type="OrthoDB" id="10309926at2759"/>
<dbReference type="SUPFAM" id="SSF56487">
    <property type="entry name" value="SRCR-like"/>
    <property type="match status" value="1"/>
</dbReference>
<accession>A0A812WH54</accession>
<keyword evidence="1" id="KW-1015">Disulfide bond</keyword>
<dbReference type="AlphaFoldDB" id="A0A812WH54"/>
<protein>
    <recommendedName>
        <fullName evidence="3">SRCR domain-containing protein</fullName>
    </recommendedName>
</protein>
<dbReference type="Proteomes" id="UP000601435">
    <property type="component" value="Unassembled WGS sequence"/>
</dbReference>
<feature type="domain" description="SRCR" evidence="3">
    <location>
        <begin position="319"/>
        <end position="422"/>
    </location>
</feature>
<evidence type="ECO:0000313" key="4">
    <source>
        <dbReference type="EMBL" id="CAE7688132.1"/>
    </source>
</evidence>
<dbReference type="InterPro" id="IPR001190">
    <property type="entry name" value="SRCR"/>
</dbReference>
<keyword evidence="5" id="KW-1185">Reference proteome</keyword>
<feature type="region of interest" description="Disordered" evidence="2">
    <location>
        <begin position="35"/>
        <end position="80"/>
    </location>
</feature>
<organism evidence="4 5">
    <name type="scientific">Symbiodinium necroappetens</name>
    <dbReference type="NCBI Taxonomy" id="1628268"/>
    <lineage>
        <taxon>Eukaryota</taxon>
        <taxon>Sar</taxon>
        <taxon>Alveolata</taxon>
        <taxon>Dinophyceae</taxon>
        <taxon>Suessiales</taxon>
        <taxon>Symbiodiniaceae</taxon>
        <taxon>Symbiodinium</taxon>
    </lineage>
</organism>
<dbReference type="GO" id="GO:0016020">
    <property type="term" value="C:membrane"/>
    <property type="evidence" value="ECO:0007669"/>
    <property type="project" value="InterPro"/>
</dbReference>
<comment type="caution">
    <text evidence="4">The sequence shown here is derived from an EMBL/GenBank/DDBJ whole genome shotgun (WGS) entry which is preliminary data.</text>
</comment>
<name>A0A812WH54_9DINO</name>
<sequence length="1196" mass="131297">MQKWPRWFSHHAHRYHQYYQHQYGQYVATTAASTSAGAGTDTSTTSSLGDAGATVTTTGADASTSSTSMPTTSPGAEGTSTTTTVVATFAILPFAPVNMTEFLLDFNLTELTQNVSANTGSEVVVSQVELPGETNLTINGTSNVSEAEIRALIQAAYAELLNVSLSDVTVLLLPSPDPSLLQTSPIYHTYTIRFRARTYVAQMESERGYIQRAARKTQDLTVDLVQQYVEARNGDLVDIRWVSDDPWRLDFNVELRVAQYDSDGDQDPDIFFDRLFETYLSFHTSLYLHAVGDVQVVEKIGWTDSSSLASTDICGDGDVRSSDEGITSGTAFAPYIYDDFAWYPVCKKDINHETATSFCKQLGFDAGESVALSDHLLTHAMQVGSCHVGELAPACTAGGNTFPTLPTEGCGPGQNGIQFQCTTSSSWYVTQQSTCRKQPIRIPPSTCQMQTVESGDVSLLECMHSVRESSNICGEVFSWTQGSGCSCARRGCDSDSAASTSGSSWYRIYPGHFFKDHGPGLCNPGAFFTSESWALADSSEGNRVALSQEFMAWVGEAWVRCTEKDGLTRFVSVWEDAKFACYTNHGECFNTPSTAVRSFSRQWQVGDSVSSGSYGCGTVQQRRMTMGEGLALLVNFPSQNDVEISWGAAEHCTTTTTTTLPSCSQLQDIACTYSSPRCVWDDQRSSCRERPDTAKYFLVPKGTECPYFSRVKSKWECDIAQQELQATYDYTAGRSIVDGGFADLPAACSVQWTGDRTAHWNAAYDYNGPAPPACTENWRSRLTSGEFREVCRGASVEEFKCANEQNGPLGLCRCDGDAFYGKRYASGQPGSGAESTFAQMTQSSYAESDFGSAGSGRCSGSAFGRDPSPGFYKHCYCRETGFGSPESATALVRLGRRAYSPYVCGFEGEECGCFGRVWYGKKHIRGQPGDGPLTTLRQLMESEHRVLDPSTPTVQAITCSPAAFGNQDPNPGFYKHCICEPYDSSINPLAQFRYPRAEIFDAPSPGLFYRCPYDGEKILEDGWRVFAYKDYSGAEYIRGERIYDQFVDVAAADQWCDWSFRCSKISEAYGNWNNRMQDWSPITVLPNRPNLDYPGTCVTLGEGIHNIQKVSPNDVHIRYMKISTCNTCLPANWDPSRLGIKLCSSPSSCESSCSREPVLSSDRMMIATCDLSGFPISQIQFQVTTAPVTICELTVL</sequence>
<dbReference type="EMBL" id="CAJNJA010034141">
    <property type="protein sequence ID" value="CAE7688132.1"/>
    <property type="molecule type" value="Genomic_DNA"/>
</dbReference>
<proteinExistence type="predicted"/>
<evidence type="ECO:0000313" key="5">
    <source>
        <dbReference type="Proteomes" id="UP000601435"/>
    </source>
</evidence>
<gene>
    <name evidence="4" type="ORF">SNEC2469_LOCUS19819</name>
</gene>